<evidence type="ECO:0000259" key="16">
    <source>
        <dbReference type="PROSITE" id="PS50046"/>
    </source>
</evidence>
<keyword evidence="6" id="KW-0808">Transferase</keyword>
<dbReference type="InterPro" id="IPR011006">
    <property type="entry name" value="CheY-like_superfamily"/>
</dbReference>
<evidence type="ECO:0000259" key="18">
    <source>
        <dbReference type="PROSITE" id="PS50110"/>
    </source>
</evidence>
<dbReference type="Pfam" id="PF01590">
    <property type="entry name" value="GAF"/>
    <property type="match status" value="4"/>
</dbReference>
<dbReference type="RefSeq" id="WP_083621386.1">
    <property type="nucleotide sequence ID" value="NZ_LR735018.1"/>
</dbReference>
<dbReference type="Pfam" id="PF00072">
    <property type="entry name" value="Response_reg"/>
    <property type="match status" value="1"/>
</dbReference>
<comment type="similarity">
    <text evidence="3">In the N-terminal section; belongs to the phytochrome family.</text>
</comment>
<keyword evidence="10" id="KW-0902">Two-component regulatory system</keyword>
<dbReference type="Gene3D" id="3.30.565.10">
    <property type="entry name" value="Histidine kinase-like ATPase, C-terminal domain"/>
    <property type="match status" value="1"/>
</dbReference>
<proteinExistence type="inferred from homology"/>
<evidence type="ECO:0000256" key="14">
    <source>
        <dbReference type="PROSITE-ProRule" id="PRU00169"/>
    </source>
</evidence>
<organism evidence="19 20">
    <name type="scientific">Planktothrix paucivesiculata PCC 9631</name>
    <dbReference type="NCBI Taxonomy" id="671071"/>
    <lineage>
        <taxon>Bacteria</taxon>
        <taxon>Bacillati</taxon>
        <taxon>Cyanobacteriota</taxon>
        <taxon>Cyanophyceae</taxon>
        <taxon>Oscillatoriophycideae</taxon>
        <taxon>Oscillatoriales</taxon>
        <taxon>Microcoleaceae</taxon>
        <taxon>Planktothrix</taxon>
    </lineage>
</organism>
<feature type="domain" description="Histidine kinase" evidence="17">
    <location>
        <begin position="819"/>
        <end position="1043"/>
    </location>
</feature>
<evidence type="ECO:0000256" key="7">
    <source>
        <dbReference type="ARBA" id="ARBA00022741"/>
    </source>
</evidence>
<dbReference type="PROSITE" id="PS50110">
    <property type="entry name" value="RESPONSE_REGULATORY"/>
    <property type="match status" value="1"/>
</dbReference>
<evidence type="ECO:0000256" key="13">
    <source>
        <dbReference type="ARBA" id="ARBA00074306"/>
    </source>
</evidence>
<dbReference type="InterPro" id="IPR029016">
    <property type="entry name" value="GAF-like_dom_sf"/>
</dbReference>
<dbReference type="InterPro" id="IPR003661">
    <property type="entry name" value="HisK_dim/P_dom"/>
</dbReference>
<evidence type="ECO:0000313" key="19">
    <source>
        <dbReference type="EMBL" id="VXD23596.1"/>
    </source>
</evidence>
<evidence type="ECO:0000256" key="5">
    <source>
        <dbReference type="ARBA" id="ARBA00022553"/>
    </source>
</evidence>
<dbReference type="GO" id="GO:0000155">
    <property type="term" value="F:phosphorelay sensor kinase activity"/>
    <property type="evidence" value="ECO:0007669"/>
    <property type="project" value="InterPro"/>
</dbReference>
<evidence type="ECO:0000256" key="12">
    <source>
        <dbReference type="ARBA" id="ARBA00023306"/>
    </source>
</evidence>
<dbReference type="PROSITE" id="PS50109">
    <property type="entry name" value="HIS_KIN"/>
    <property type="match status" value="1"/>
</dbReference>
<dbReference type="PANTHER" id="PTHR45339">
    <property type="entry name" value="HYBRID SIGNAL TRANSDUCTION HISTIDINE KINASE J"/>
    <property type="match status" value="1"/>
</dbReference>
<dbReference type="Pfam" id="PF00512">
    <property type="entry name" value="HisKA"/>
    <property type="match status" value="1"/>
</dbReference>
<accession>A0A7Z9E263</accession>
<evidence type="ECO:0000259" key="17">
    <source>
        <dbReference type="PROSITE" id="PS50109"/>
    </source>
</evidence>
<evidence type="ECO:0000256" key="9">
    <source>
        <dbReference type="ARBA" id="ARBA00022840"/>
    </source>
</evidence>
<dbReference type="EC" id="2.7.13.3" evidence="4"/>
<comment type="catalytic activity">
    <reaction evidence="1">
        <text>ATP + protein L-histidine = ADP + protein N-phospho-L-histidine.</text>
        <dbReference type="EC" id="2.7.13.3"/>
    </reaction>
</comment>
<feature type="domain" description="Response regulatory" evidence="18">
    <location>
        <begin position="1069"/>
        <end position="1186"/>
    </location>
</feature>
<dbReference type="PRINTS" id="PR00344">
    <property type="entry name" value="BCTRLSENSOR"/>
</dbReference>
<dbReference type="CDD" id="cd00082">
    <property type="entry name" value="HisKA"/>
    <property type="match status" value="1"/>
</dbReference>
<dbReference type="Gene3D" id="3.40.50.2300">
    <property type="match status" value="1"/>
</dbReference>
<keyword evidence="9" id="KW-0067">ATP-binding</keyword>
<dbReference type="SMART" id="SM00387">
    <property type="entry name" value="HATPase_c"/>
    <property type="match status" value="1"/>
</dbReference>
<evidence type="ECO:0000313" key="20">
    <source>
        <dbReference type="Proteomes" id="UP000182190"/>
    </source>
</evidence>
<dbReference type="InterPro" id="IPR003018">
    <property type="entry name" value="GAF"/>
</dbReference>
<dbReference type="FunFam" id="1.10.287.130:FF:000038">
    <property type="entry name" value="Sensory transduction histidine kinase"/>
    <property type="match status" value="1"/>
</dbReference>
<dbReference type="GO" id="GO:0016020">
    <property type="term" value="C:membrane"/>
    <property type="evidence" value="ECO:0007669"/>
    <property type="project" value="UniProtKB-SubCell"/>
</dbReference>
<comment type="subcellular location">
    <subcellularLocation>
        <location evidence="2">Membrane</location>
    </subcellularLocation>
</comment>
<dbReference type="SMART" id="SM00388">
    <property type="entry name" value="HisKA"/>
    <property type="match status" value="1"/>
</dbReference>
<evidence type="ECO:0000256" key="15">
    <source>
        <dbReference type="SAM" id="Coils"/>
    </source>
</evidence>
<dbReference type="SUPFAM" id="SSF52172">
    <property type="entry name" value="CheY-like"/>
    <property type="match status" value="1"/>
</dbReference>
<dbReference type="SUPFAM" id="SSF55874">
    <property type="entry name" value="ATPase domain of HSP90 chaperone/DNA topoisomerase II/histidine kinase"/>
    <property type="match status" value="1"/>
</dbReference>
<keyword evidence="12" id="KW-0131">Cell cycle</keyword>
<dbReference type="CDD" id="cd17546">
    <property type="entry name" value="REC_hyHK_CKI1_RcsC-like"/>
    <property type="match status" value="1"/>
</dbReference>
<dbReference type="FunFam" id="3.30.565.10:FF:000010">
    <property type="entry name" value="Sensor histidine kinase RcsC"/>
    <property type="match status" value="1"/>
</dbReference>
<dbReference type="SUPFAM" id="SSF47384">
    <property type="entry name" value="Homodimeric domain of signal transducing histidine kinase"/>
    <property type="match status" value="1"/>
</dbReference>
<comment type="caution">
    <text evidence="19">The sequence shown here is derived from an EMBL/GenBank/DDBJ whole genome shotgun (WGS) entry which is preliminary data.</text>
</comment>
<dbReference type="Gene3D" id="1.10.287.130">
    <property type="match status" value="1"/>
</dbReference>
<dbReference type="PROSITE" id="PS50046">
    <property type="entry name" value="PHYTOCHROME_2"/>
    <property type="match status" value="4"/>
</dbReference>
<dbReference type="InterPro" id="IPR036097">
    <property type="entry name" value="HisK_dim/P_sf"/>
</dbReference>
<feature type="domain" description="Phytochrome chromophore attachment site" evidence="16">
    <location>
        <begin position="645"/>
        <end position="785"/>
    </location>
</feature>
<feature type="coiled-coil region" evidence="15">
    <location>
        <begin position="792"/>
        <end position="819"/>
    </location>
</feature>
<dbReference type="OrthoDB" id="518094at2"/>
<evidence type="ECO:0000256" key="4">
    <source>
        <dbReference type="ARBA" id="ARBA00012438"/>
    </source>
</evidence>
<evidence type="ECO:0000256" key="3">
    <source>
        <dbReference type="ARBA" id="ARBA00006402"/>
    </source>
</evidence>
<dbReference type="InterPro" id="IPR036890">
    <property type="entry name" value="HATPase_C_sf"/>
</dbReference>
<feature type="modified residue" description="4-aspartylphosphate" evidence="14">
    <location>
        <position position="1118"/>
    </location>
</feature>
<dbReference type="SUPFAM" id="SSF55781">
    <property type="entry name" value="GAF domain-like"/>
    <property type="match status" value="4"/>
</dbReference>
<evidence type="ECO:0000256" key="2">
    <source>
        <dbReference type="ARBA" id="ARBA00004370"/>
    </source>
</evidence>
<feature type="domain" description="Phytochrome chromophore attachment site" evidence="16">
    <location>
        <begin position="463"/>
        <end position="602"/>
    </location>
</feature>
<evidence type="ECO:0000256" key="8">
    <source>
        <dbReference type="ARBA" id="ARBA00022777"/>
    </source>
</evidence>
<dbReference type="GO" id="GO:0005524">
    <property type="term" value="F:ATP binding"/>
    <property type="evidence" value="ECO:0007669"/>
    <property type="project" value="UniProtKB-KW"/>
</dbReference>
<protein>
    <recommendedName>
        <fullName evidence="13">Circadian input-output histidine kinase CikA</fullName>
        <ecNumber evidence="4">2.7.13.3</ecNumber>
    </recommendedName>
</protein>
<feature type="domain" description="Phytochrome chromophore attachment site" evidence="16">
    <location>
        <begin position="246"/>
        <end position="405"/>
    </location>
</feature>
<evidence type="ECO:0000256" key="10">
    <source>
        <dbReference type="ARBA" id="ARBA00023012"/>
    </source>
</evidence>
<feature type="domain" description="Phytochrome chromophore attachment site" evidence="16">
    <location>
        <begin position="60"/>
        <end position="199"/>
    </location>
</feature>
<dbReference type="InterPro" id="IPR003594">
    <property type="entry name" value="HATPase_dom"/>
</dbReference>
<gene>
    <name evidence="19" type="ORF">PL9631_740052</name>
</gene>
<dbReference type="Proteomes" id="UP000182190">
    <property type="component" value="Unassembled WGS sequence"/>
</dbReference>
<dbReference type="PANTHER" id="PTHR45339:SF1">
    <property type="entry name" value="HYBRID SIGNAL TRANSDUCTION HISTIDINE KINASE J"/>
    <property type="match status" value="1"/>
</dbReference>
<keyword evidence="7" id="KW-0547">Nucleotide-binding</keyword>
<evidence type="ECO:0000256" key="1">
    <source>
        <dbReference type="ARBA" id="ARBA00000085"/>
    </source>
</evidence>
<keyword evidence="5 14" id="KW-0597">Phosphoprotein</keyword>
<dbReference type="InterPro" id="IPR016132">
    <property type="entry name" value="Phyto_chromo_attachment"/>
</dbReference>
<reference evidence="19" key="1">
    <citation type="submission" date="2019-10" db="EMBL/GenBank/DDBJ databases">
        <authorList>
            <consortium name="Genoscope - CEA"/>
            <person name="William W."/>
        </authorList>
    </citation>
    <scope>NUCLEOTIDE SEQUENCE [LARGE SCALE GENOMIC DNA]</scope>
    <source>
        <strain evidence="19">BBR_PRJEB10994</strain>
    </source>
</reference>
<dbReference type="InterPro" id="IPR004358">
    <property type="entry name" value="Sig_transdc_His_kin-like_C"/>
</dbReference>
<dbReference type="EMBL" id="CZCS02000217">
    <property type="protein sequence ID" value="VXD23596.1"/>
    <property type="molecule type" value="Genomic_DNA"/>
</dbReference>
<dbReference type="SMART" id="SM00448">
    <property type="entry name" value="REC"/>
    <property type="match status" value="1"/>
</dbReference>
<feature type="coiled-coil region" evidence="15">
    <location>
        <begin position="610"/>
        <end position="639"/>
    </location>
</feature>
<name>A0A7Z9E263_9CYAN</name>
<dbReference type="SMART" id="SM00065">
    <property type="entry name" value="GAF"/>
    <property type="match status" value="4"/>
</dbReference>
<dbReference type="InterPro" id="IPR001789">
    <property type="entry name" value="Sig_transdc_resp-reg_receiver"/>
</dbReference>
<dbReference type="CDD" id="cd16922">
    <property type="entry name" value="HATPase_EvgS-ArcB-TorS-like"/>
    <property type="match status" value="1"/>
</dbReference>
<sequence length="1281" mass="145823">MSENLPISLNTATQEQLIEEVISLRKQVLQLEQIKSTEPYQVAQQKALFAVISKIRESLDLDSIFKSTATEVRQLLNADRVGMYRFDSDSKYEWGEFVSEDVLPDFRPALSAKIRDHCFGEHYINYYLHGKIWKSNDIYDSKLPRCYVQVLSQFQIRANLVAPLLKGKDLWGLLCIHQCSGPREWHESEIEFVRQIATHLGIALQHAEFVKQLQMQSEYLTQAVNQAVEREIAVAAIINKIRQSLQLNTIFTTTTQEVCQLLKADRVVIYRFNSDWTGEFLVESKTEEWKSLIEEQQYDPQFKRNVSECSVKYLANLSSSDSYLQETQGGNFTRGEVFRVCNDIYKANFSPCYIEILEKYEAKAYAIIAIYQGKNLWGLLAAYQNQSPRHWQKSEINFLIQIGGQLGVAIQQAELLALAEQQKRDLETILAAELHRQSESLIQEAEREIALAQVIDKIRRTLDINTIFETATAEVRQLLNADRVAVFKFKPHSNWNQGKFVSENVLSSFCSLLETHIEDHCFGEKFAQNYPLGHVQVLPNIHQAGLTDCYVQILAQFEIQANLVVALLKGDELWGLLCIHQCSEPRQWQKKEIEFVQKIAIQLGVALQQAELLSQAQKRSEEQAKVAEQERALARVIDRIRQTLDIDTIFSSTTQEVRQILQCDRVVVYHFISECLGEFIFESKLSGGIPLAEAEHQNLWLDTHLKYPTINQYQNHEPLIIDDILNISLSESTLRILEGFQIRAYILVPVFVGEILWGLLGAYQHSNSRHWALREVSLLTQVANQLGVAIQQAKLLAQLQEAKETADAANRAKSEFLANMSHELRTPLNAILGFTQILAKHHQLSSIQREFLGIIERSGEHLLDLINDVLEMSKIEAGRLTLKETTCDLYHLLNSLEEMLELKAETKGLNLIFERDQTVTRYLKLDESKLRQVLINLLGNALKFTEFGSVILRVKQEIKRLSTEKSVTITFEVEDTGPGIAAEEIDLLFEAFGQTETGRKSKEGTGLGLPISQQFVQMMGGNITVNSILGKGTIVRFFVQASLAKGEDIQPQTPKKSVIRLAPGQPNYRILVVEDAIENRQVLVQLLSMTGFEVQEAVNGQEAIELWSSWQPHLIWMDMRMPVMGGMEATRRIRDYSQKENSPIIIALTANAFEEERAQVLQAGCDDFVSKPFRDYIIFEKMATYLGLEYEYADSDDSGSSTANLQGISDPSNLSLDSLVLMPPTWIQEFHEAVLCTKEKRIFELIEQIPEPYSALAFALTKLANEFQFDQILAVTETLIP</sequence>
<dbReference type="Gene3D" id="3.30.450.40">
    <property type="match status" value="4"/>
</dbReference>
<evidence type="ECO:0000256" key="6">
    <source>
        <dbReference type="ARBA" id="ARBA00022679"/>
    </source>
</evidence>
<dbReference type="InterPro" id="IPR005467">
    <property type="entry name" value="His_kinase_dom"/>
</dbReference>
<evidence type="ECO:0000256" key="11">
    <source>
        <dbReference type="ARBA" id="ARBA00023136"/>
    </source>
</evidence>
<keyword evidence="11" id="KW-0472">Membrane</keyword>
<dbReference type="Pfam" id="PF02518">
    <property type="entry name" value="HATPase_c"/>
    <property type="match status" value="1"/>
</dbReference>
<keyword evidence="20" id="KW-1185">Reference proteome</keyword>
<keyword evidence="8" id="KW-0418">Kinase</keyword>
<keyword evidence="15" id="KW-0175">Coiled coil</keyword>